<gene>
    <name evidence="2" type="ORF">ACFYNQ_24345</name>
</gene>
<dbReference type="GO" id="GO:0016491">
    <property type="term" value="F:oxidoreductase activity"/>
    <property type="evidence" value="ECO:0007669"/>
    <property type="project" value="UniProtKB-KW"/>
</dbReference>
<dbReference type="InterPro" id="IPR002347">
    <property type="entry name" value="SDR_fam"/>
</dbReference>
<dbReference type="InterPro" id="IPR020904">
    <property type="entry name" value="Sc_DH/Rdtase_CS"/>
</dbReference>
<dbReference type="CDD" id="cd05233">
    <property type="entry name" value="SDR_c"/>
    <property type="match status" value="1"/>
</dbReference>
<name>A0ABW6M6B1_9ACTN</name>
<evidence type="ECO:0000256" key="1">
    <source>
        <dbReference type="ARBA" id="ARBA00006484"/>
    </source>
</evidence>
<dbReference type="Proteomes" id="UP001601303">
    <property type="component" value="Unassembled WGS sequence"/>
</dbReference>
<evidence type="ECO:0000313" key="2">
    <source>
        <dbReference type="EMBL" id="MFE9601684.1"/>
    </source>
</evidence>
<dbReference type="SUPFAM" id="SSF51735">
    <property type="entry name" value="NAD(P)-binding Rossmann-fold domains"/>
    <property type="match status" value="1"/>
</dbReference>
<comment type="caution">
    <text evidence="2">The sequence shown here is derived from an EMBL/GenBank/DDBJ whole genome shotgun (WGS) entry which is preliminary data.</text>
</comment>
<organism evidence="2 3">
    <name type="scientific">Streptomyces hokutonensis</name>
    <dbReference type="NCBI Taxonomy" id="1306990"/>
    <lineage>
        <taxon>Bacteria</taxon>
        <taxon>Bacillati</taxon>
        <taxon>Actinomycetota</taxon>
        <taxon>Actinomycetes</taxon>
        <taxon>Kitasatosporales</taxon>
        <taxon>Streptomycetaceae</taxon>
        <taxon>Streptomyces</taxon>
    </lineage>
</organism>
<dbReference type="RefSeq" id="WP_388109096.1">
    <property type="nucleotide sequence ID" value="NZ_JBIAHM010000008.1"/>
</dbReference>
<dbReference type="PANTHER" id="PTHR43975:SF2">
    <property type="entry name" value="EG:BACR7A4.14 PROTEIN-RELATED"/>
    <property type="match status" value="1"/>
</dbReference>
<sequence length="242" mass="25314">MAIVTGAGSGIGRATAIALADQGVRILGVGRRAEALQRTTELAPGVEPFTADLRDREAPGAVVRKAVDLWGRVDIVVNNAGGTIRAGLDTVLAEQVDALFAIHVVAPTLLTQAALPWLRQTRGCVVNVSSTFGHRPSPGSAHYGAAKSALEHLTRTWALELAPHGIRVNAVAPGPTESEVLTAAGLSHDEAETVKAQQRTIIPLGRRGETQEIAGWIVQLTSPGSSWVTGQVITIDGGLELR</sequence>
<dbReference type="PRINTS" id="PR00081">
    <property type="entry name" value="GDHRDH"/>
</dbReference>
<dbReference type="InterPro" id="IPR036291">
    <property type="entry name" value="NAD(P)-bd_dom_sf"/>
</dbReference>
<dbReference type="PROSITE" id="PS00061">
    <property type="entry name" value="ADH_SHORT"/>
    <property type="match status" value="1"/>
</dbReference>
<dbReference type="PRINTS" id="PR00080">
    <property type="entry name" value="SDRFAMILY"/>
</dbReference>
<dbReference type="Gene3D" id="3.40.50.720">
    <property type="entry name" value="NAD(P)-binding Rossmann-like Domain"/>
    <property type="match status" value="1"/>
</dbReference>
<evidence type="ECO:0000313" key="3">
    <source>
        <dbReference type="Proteomes" id="UP001601303"/>
    </source>
</evidence>
<dbReference type="PANTHER" id="PTHR43975">
    <property type="entry name" value="ZGC:101858"/>
    <property type="match status" value="1"/>
</dbReference>
<dbReference type="EMBL" id="JBIAHM010000008">
    <property type="protein sequence ID" value="MFE9601684.1"/>
    <property type="molecule type" value="Genomic_DNA"/>
</dbReference>
<accession>A0ABW6M6B1</accession>
<protein>
    <submittedName>
        <fullName evidence="2">SDR family NAD(P)-dependent oxidoreductase</fullName>
        <ecNumber evidence="2">1.1.1.-</ecNumber>
    </submittedName>
</protein>
<keyword evidence="3" id="KW-1185">Reference proteome</keyword>
<dbReference type="Pfam" id="PF13561">
    <property type="entry name" value="adh_short_C2"/>
    <property type="match status" value="1"/>
</dbReference>
<reference evidence="2 3" key="1">
    <citation type="submission" date="2024-10" db="EMBL/GenBank/DDBJ databases">
        <title>The Natural Products Discovery Center: Release of the First 8490 Sequenced Strains for Exploring Actinobacteria Biosynthetic Diversity.</title>
        <authorList>
            <person name="Kalkreuter E."/>
            <person name="Kautsar S.A."/>
            <person name="Yang D."/>
            <person name="Bader C.D."/>
            <person name="Teijaro C.N."/>
            <person name="Fluegel L."/>
            <person name="Davis C.M."/>
            <person name="Simpson J.R."/>
            <person name="Lauterbach L."/>
            <person name="Steele A.D."/>
            <person name="Gui C."/>
            <person name="Meng S."/>
            <person name="Li G."/>
            <person name="Viehrig K."/>
            <person name="Ye F."/>
            <person name="Su P."/>
            <person name="Kiefer A.F."/>
            <person name="Nichols A."/>
            <person name="Cepeda A.J."/>
            <person name="Yan W."/>
            <person name="Fan B."/>
            <person name="Jiang Y."/>
            <person name="Adhikari A."/>
            <person name="Zheng C.-J."/>
            <person name="Schuster L."/>
            <person name="Cowan T.M."/>
            <person name="Smanski M.J."/>
            <person name="Chevrette M.G."/>
            <person name="De Carvalho L.P.S."/>
            <person name="Shen B."/>
        </authorList>
    </citation>
    <scope>NUCLEOTIDE SEQUENCE [LARGE SCALE GENOMIC DNA]</scope>
    <source>
        <strain evidence="2 3">NPDC006488</strain>
    </source>
</reference>
<keyword evidence="2" id="KW-0560">Oxidoreductase</keyword>
<comment type="similarity">
    <text evidence="1">Belongs to the short-chain dehydrogenases/reductases (SDR) family.</text>
</comment>
<dbReference type="EC" id="1.1.1.-" evidence="2"/>
<proteinExistence type="inferred from homology"/>